<evidence type="ECO:0000313" key="2">
    <source>
        <dbReference type="EMBL" id="CQR49065.1"/>
    </source>
</evidence>
<dbReference type="OrthoDB" id="290170at2157"/>
<dbReference type="RefSeq" id="WP_089777024.1">
    <property type="nucleotide sequence ID" value="NZ_CABLRR010000001.1"/>
</dbReference>
<proteinExistence type="predicted"/>
<dbReference type="EMBL" id="CSTE01000001">
    <property type="protein sequence ID" value="CQR49065.1"/>
    <property type="molecule type" value="Genomic_DNA"/>
</dbReference>
<sequence length="120" mass="13139">MTGERTDRLAALRRARRNRPWTDELLRSCASDPAAFKAAQPACSACDRPCRDDEVCATAVAKSDGLFESMGRDQTYHLLAAGMKRLRARGTATLRNADRQRPNAFLSATADDADTPEAPQ</sequence>
<protein>
    <submittedName>
        <fullName evidence="2">Uncharacterized protein</fullName>
    </submittedName>
</protein>
<keyword evidence="3" id="KW-1185">Reference proteome</keyword>
<reference evidence="3" key="1">
    <citation type="submission" date="2015-03" db="EMBL/GenBank/DDBJ databases">
        <authorList>
            <person name="Urmite Genomes"/>
        </authorList>
    </citation>
    <scope>NUCLEOTIDE SEQUENCE [LARGE SCALE GENOMIC DNA]</scope>
    <source>
        <strain evidence="3">Arc-Hr</strain>
    </source>
</reference>
<feature type="region of interest" description="Disordered" evidence="1">
    <location>
        <begin position="92"/>
        <end position="120"/>
    </location>
</feature>
<evidence type="ECO:0000256" key="1">
    <source>
        <dbReference type="SAM" id="MobiDB-lite"/>
    </source>
</evidence>
<evidence type="ECO:0000313" key="3">
    <source>
        <dbReference type="Proteomes" id="UP000198902"/>
    </source>
</evidence>
<organism evidence="2 3">
    <name type="scientific">Haloferax massiliensis</name>
    <dbReference type="NCBI Taxonomy" id="1476858"/>
    <lineage>
        <taxon>Archaea</taxon>
        <taxon>Methanobacteriati</taxon>
        <taxon>Methanobacteriota</taxon>
        <taxon>Stenosarchaea group</taxon>
        <taxon>Halobacteria</taxon>
        <taxon>Halobacteriales</taxon>
        <taxon>Haloferacaceae</taxon>
        <taxon>Haloferax</taxon>
    </lineage>
</organism>
<accession>A0A0D6JN83</accession>
<name>A0A0D6JN83_9EURY</name>
<dbReference type="Proteomes" id="UP000198902">
    <property type="component" value="Unassembled WGS sequence"/>
</dbReference>
<feature type="compositionally biased region" description="Acidic residues" evidence="1">
    <location>
        <begin position="111"/>
        <end position="120"/>
    </location>
</feature>
<gene>
    <name evidence="2" type="ORF">BN996_00520</name>
</gene>
<dbReference type="AlphaFoldDB" id="A0A0D6JN83"/>